<evidence type="ECO:0000313" key="2">
    <source>
        <dbReference type="Proteomes" id="UP000053470"/>
    </source>
</evidence>
<dbReference type="Proteomes" id="UP000053470">
    <property type="component" value="Unassembled WGS sequence"/>
</dbReference>
<evidence type="ECO:0000313" key="1">
    <source>
        <dbReference type="EMBL" id="CEJ16999.1"/>
    </source>
</evidence>
<proteinExistence type="predicted"/>
<dbReference type="AlphaFoldDB" id="A0A7U7JDX0"/>
<reference evidence="1" key="1">
    <citation type="submission" date="2014-11" db="EMBL/GenBank/DDBJ databases">
        <authorList>
            <person name="Genoscope - CEA"/>
        </authorList>
    </citation>
    <scope>NUCLEOTIDE SEQUENCE</scope>
    <source>
        <strain evidence="1">IPO1609</strain>
    </source>
</reference>
<dbReference type="EMBL" id="LN651281">
    <property type="protein sequence ID" value="CEJ16999.1"/>
    <property type="molecule type" value="Genomic_DNA"/>
</dbReference>
<accession>A0A7U7JDX0</accession>
<reference evidence="1" key="2">
    <citation type="submission" date="2022-04" db="EMBL/GenBank/DDBJ databases">
        <title>Genomic draft of R. solanacearum strain IPO1609, a phylotype IIB1/biovar 2/race 3 strain isolated from potato in Europe.</title>
        <authorList>
            <person name="Boucher C."/>
            <person name="Carrere S."/>
            <person name="Dossat C."/>
            <person name="Elbaz M."/>
            <person name="Genin S."/>
            <person name="Gouzy J."/>
            <person name="Prior P."/>
            <person name="Segurens B."/>
            <person name="Wincker P."/>
        </authorList>
    </citation>
    <scope>NUCLEOTIDE SEQUENCE</scope>
    <source>
        <strain evidence="1">IPO1609</strain>
    </source>
</reference>
<organism evidence="1 2">
    <name type="scientific">Ralstonia solanacearum IPO1609</name>
    <dbReference type="NCBI Taxonomy" id="564066"/>
    <lineage>
        <taxon>Bacteria</taxon>
        <taxon>Pseudomonadati</taxon>
        <taxon>Pseudomonadota</taxon>
        <taxon>Betaproteobacteria</taxon>
        <taxon>Burkholderiales</taxon>
        <taxon>Burkholderiaceae</taxon>
        <taxon>Ralstonia</taxon>
        <taxon>Ralstonia solanacearum species complex</taxon>
    </lineage>
</organism>
<name>A0A7U7JDX0_RALSL</name>
<gene>
    <name evidence="1" type="ORF">RSIPO_03699</name>
</gene>
<sequence>MPDDNKDYHVIASASGILHSNRAGDRLVEIPRDLPGIVIFIHGVKIRVRCTRPSRRG</sequence>
<protein>
    <submittedName>
        <fullName evidence="1">Uncharacterized protein</fullName>
    </submittedName>
</protein>
<keyword evidence="2" id="KW-1185">Reference proteome</keyword>